<evidence type="ECO:0008006" key="4">
    <source>
        <dbReference type="Google" id="ProtNLM"/>
    </source>
</evidence>
<dbReference type="InterPro" id="IPR036291">
    <property type="entry name" value="NAD(P)-bd_dom_sf"/>
</dbReference>
<dbReference type="OrthoDB" id="191139at2759"/>
<dbReference type="InParanoid" id="A0A067PSG6"/>
<sequence>MQKTLDMLSAKHIYDQTDVSDLSGKTALVTGGSQGIGFEVARAFALSKARVLLLCREGDKAEEAISKIKQSDNPNADIEFYPCDLGDLRNVKAIADRIGENESRLDLLIADAGVGVNKFDLSADGIDRHFSVNYLGHYLLINRLLPLMRHTSTLANTPPPRIVSISSELHRAAPSSIQFASISELGEKASTQMPMTAVSLYARSKLAMILFTKYGLVERVIKPNGDDLIAVATHPGAVHTGQQDQFKEAYGKPLGTVLKHVVTPFMRDPEQGSLSTLWAATSDEVKQGMYYTDPGENGKESAQASDEKLGANLWMLSEQLVRERLGDNALLPWQKETN</sequence>
<dbReference type="PANTHER" id="PTHR43157">
    <property type="entry name" value="PHOSPHATIDYLINOSITOL-GLYCAN BIOSYNTHESIS CLASS F PROTEIN-RELATED"/>
    <property type="match status" value="1"/>
</dbReference>
<dbReference type="PANTHER" id="PTHR43157:SF31">
    <property type="entry name" value="PHOSPHATIDYLINOSITOL-GLYCAN BIOSYNTHESIS CLASS F PROTEIN"/>
    <property type="match status" value="1"/>
</dbReference>
<name>A0A067PSG6_9AGAM</name>
<reference evidence="3" key="1">
    <citation type="journal article" date="2014" name="Proc. Natl. Acad. Sci. U.S.A.">
        <title>Extensive sampling of basidiomycete genomes demonstrates inadequacy of the white-rot/brown-rot paradigm for wood decay fungi.</title>
        <authorList>
            <person name="Riley R."/>
            <person name="Salamov A.A."/>
            <person name="Brown D.W."/>
            <person name="Nagy L.G."/>
            <person name="Floudas D."/>
            <person name="Held B.W."/>
            <person name="Levasseur A."/>
            <person name="Lombard V."/>
            <person name="Morin E."/>
            <person name="Otillar R."/>
            <person name="Lindquist E.A."/>
            <person name="Sun H."/>
            <person name="LaButti K.M."/>
            <person name="Schmutz J."/>
            <person name="Jabbour D."/>
            <person name="Luo H."/>
            <person name="Baker S.E."/>
            <person name="Pisabarro A.G."/>
            <person name="Walton J.D."/>
            <person name="Blanchette R.A."/>
            <person name="Henrissat B."/>
            <person name="Martin F."/>
            <person name="Cullen D."/>
            <person name="Hibbett D.S."/>
            <person name="Grigoriev I.V."/>
        </authorList>
    </citation>
    <scope>NUCLEOTIDE SEQUENCE [LARGE SCALE GENOMIC DNA]</scope>
    <source>
        <strain evidence="3">MUCL 33604</strain>
    </source>
</reference>
<organism evidence="2 3">
    <name type="scientific">Jaapia argillacea MUCL 33604</name>
    <dbReference type="NCBI Taxonomy" id="933084"/>
    <lineage>
        <taxon>Eukaryota</taxon>
        <taxon>Fungi</taxon>
        <taxon>Dikarya</taxon>
        <taxon>Basidiomycota</taxon>
        <taxon>Agaricomycotina</taxon>
        <taxon>Agaricomycetes</taxon>
        <taxon>Agaricomycetidae</taxon>
        <taxon>Jaapiales</taxon>
        <taxon>Jaapiaceae</taxon>
        <taxon>Jaapia</taxon>
    </lineage>
</organism>
<keyword evidence="3" id="KW-1185">Reference proteome</keyword>
<evidence type="ECO:0000313" key="2">
    <source>
        <dbReference type="EMBL" id="KDQ57684.1"/>
    </source>
</evidence>
<dbReference type="EMBL" id="KL197719">
    <property type="protein sequence ID" value="KDQ57684.1"/>
    <property type="molecule type" value="Genomic_DNA"/>
</dbReference>
<evidence type="ECO:0000256" key="1">
    <source>
        <dbReference type="ARBA" id="ARBA00023002"/>
    </source>
</evidence>
<proteinExistence type="predicted"/>
<dbReference type="Pfam" id="PF00106">
    <property type="entry name" value="adh_short"/>
    <property type="match status" value="1"/>
</dbReference>
<protein>
    <recommendedName>
        <fullName evidence="4">NAD(P)-binding protein</fullName>
    </recommendedName>
</protein>
<gene>
    <name evidence="2" type="ORF">JAAARDRAFT_58272</name>
</gene>
<dbReference type="InterPro" id="IPR002347">
    <property type="entry name" value="SDR_fam"/>
</dbReference>
<dbReference type="SUPFAM" id="SSF51735">
    <property type="entry name" value="NAD(P)-binding Rossmann-fold domains"/>
    <property type="match status" value="1"/>
</dbReference>
<dbReference type="STRING" id="933084.A0A067PSG6"/>
<dbReference type="HOGENOM" id="CLU_010194_44_6_1"/>
<dbReference type="GO" id="GO:0016491">
    <property type="term" value="F:oxidoreductase activity"/>
    <property type="evidence" value="ECO:0007669"/>
    <property type="project" value="UniProtKB-KW"/>
</dbReference>
<dbReference type="Gene3D" id="3.40.50.720">
    <property type="entry name" value="NAD(P)-binding Rossmann-like Domain"/>
    <property type="match status" value="1"/>
</dbReference>
<evidence type="ECO:0000313" key="3">
    <source>
        <dbReference type="Proteomes" id="UP000027265"/>
    </source>
</evidence>
<keyword evidence="1" id="KW-0560">Oxidoreductase</keyword>
<accession>A0A067PSG6</accession>
<dbReference type="Proteomes" id="UP000027265">
    <property type="component" value="Unassembled WGS sequence"/>
</dbReference>
<dbReference type="AlphaFoldDB" id="A0A067PSG6"/>
<dbReference type="PRINTS" id="PR00081">
    <property type="entry name" value="GDHRDH"/>
</dbReference>